<comment type="caution">
    <text evidence="1">The sequence shown here is derived from an EMBL/GenBank/DDBJ whole genome shotgun (WGS) entry which is preliminary data.</text>
</comment>
<reference evidence="1 2" key="1">
    <citation type="submission" date="2023-07" db="EMBL/GenBank/DDBJ databases">
        <title>Genomic Encyclopedia of Type Strains, Phase IV (KMG-IV): sequencing the most valuable type-strain genomes for metagenomic binning, comparative biology and taxonomic classification.</title>
        <authorList>
            <person name="Goeker M."/>
        </authorList>
    </citation>
    <scope>NUCLEOTIDE SEQUENCE [LARGE SCALE GENOMIC DNA]</scope>
    <source>
        <strain evidence="1 2">DSM 19922</strain>
    </source>
</reference>
<dbReference type="EMBL" id="JAUSVU010000002">
    <property type="protein sequence ID" value="MDQ0531820.1"/>
    <property type="molecule type" value="Genomic_DNA"/>
</dbReference>
<organism evidence="1 2">
    <name type="scientific">Azospirillum picis</name>
    <dbReference type="NCBI Taxonomy" id="488438"/>
    <lineage>
        <taxon>Bacteria</taxon>
        <taxon>Pseudomonadati</taxon>
        <taxon>Pseudomonadota</taxon>
        <taxon>Alphaproteobacteria</taxon>
        <taxon>Rhodospirillales</taxon>
        <taxon>Azospirillaceae</taxon>
        <taxon>Azospirillum</taxon>
    </lineage>
</organism>
<sequence>MNPEDFEQISAEMSKYMNYLMNRVVKRVQDVADDE</sequence>
<accession>A0ABU0MEF4</accession>
<keyword evidence="2" id="KW-1185">Reference proteome</keyword>
<evidence type="ECO:0000313" key="2">
    <source>
        <dbReference type="Proteomes" id="UP001244552"/>
    </source>
</evidence>
<proteinExistence type="predicted"/>
<name>A0ABU0MEF4_9PROT</name>
<gene>
    <name evidence="1" type="ORF">QO018_000656</name>
</gene>
<evidence type="ECO:0000313" key="1">
    <source>
        <dbReference type="EMBL" id="MDQ0531820.1"/>
    </source>
</evidence>
<dbReference type="Proteomes" id="UP001244552">
    <property type="component" value="Unassembled WGS sequence"/>
</dbReference>
<protein>
    <submittedName>
        <fullName evidence="1">Uncharacterized protein</fullName>
    </submittedName>
</protein>